<name>A0ABR1FDV5_9ASCO</name>
<gene>
    <name evidence="2" type="ORF">BZA70DRAFT_30368</name>
</gene>
<reference evidence="2 3" key="1">
    <citation type="submission" date="2024-03" db="EMBL/GenBank/DDBJ databases">
        <title>Genome-scale model development and genomic sequencing of the oleaginous clade Lipomyces.</title>
        <authorList>
            <consortium name="Lawrence Berkeley National Laboratory"/>
            <person name="Czajka J.J."/>
            <person name="Han Y."/>
            <person name="Kim J."/>
            <person name="Mondo S.J."/>
            <person name="Hofstad B.A."/>
            <person name="Robles A."/>
            <person name="Haridas S."/>
            <person name="Riley R."/>
            <person name="LaButti K."/>
            <person name="Pangilinan J."/>
            <person name="Andreopoulos W."/>
            <person name="Lipzen A."/>
            <person name="Yan J."/>
            <person name="Wang M."/>
            <person name="Ng V."/>
            <person name="Grigoriev I.V."/>
            <person name="Spatafora J.W."/>
            <person name="Magnuson J.K."/>
            <person name="Baker S.E."/>
            <person name="Pomraning K.R."/>
        </authorList>
    </citation>
    <scope>NUCLEOTIDE SEQUENCE [LARGE SCALE GENOMIC DNA]</scope>
    <source>
        <strain evidence="2 3">Phaff 52-87</strain>
    </source>
</reference>
<dbReference type="RefSeq" id="XP_064770960.1">
    <property type="nucleotide sequence ID" value="XM_064914756.1"/>
</dbReference>
<feature type="region of interest" description="Disordered" evidence="1">
    <location>
        <begin position="255"/>
        <end position="279"/>
    </location>
</feature>
<comment type="caution">
    <text evidence="2">The sequence shown here is derived from an EMBL/GenBank/DDBJ whole genome shotgun (WGS) entry which is preliminary data.</text>
</comment>
<proteinExistence type="predicted"/>
<accession>A0ABR1FDV5</accession>
<protein>
    <submittedName>
        <fullName evidence="2">Uncharacterized protein</fullName>
    </submittedName>
</protein>
<keyword evidence="3" id="KW-1185">Reference proteome</keyword>
<dbReference type="EMBL" id="JBBJBU010000001">
    <property type="protein sequence ID" value="KAK7207927.1"/>
    <property type="molecule type" value="Genomic_DNA"/>
</dbReference>
<sequence length="415" mass="46154">MEREANDVDDVGTGLAVVSAYSFLVPGRISYLPPETARYLEKFKQLENRPDKWSRIVDAAFERKRSKSSTSLHSPSSVSSTSMASSTSSLLSPPSSTDGIEAQEEVAQDHSVPSDRKAEPILDLQPLVESYEATTKVETPENPKKKAVTEEAALPSIAMLPVNNPVNYIVASSPNRIKPPMAKDAANKTLKELIQTRSKLSEIESLISYQKTCETLIGPFQTSPYTTSITVEIWEKFLDSPSSRRFWRKKGERFAPVDGEDDESEVGRPGASSSSSSKRRRKYEWSHIYICAHSGAPRDRHDPSKPRRRSSKVSMKCGCKARISAGKLIDSEEIVVRWSWEHNGHDDFFFPTMSDLMGSAEFVPDRVLNPGEVPEELIEAPEGVSPHLKNLIDGEAAETDQLTRLRKMLDSLALD</sequence>
<evidence type="ECO:0000256" key="1">
    <source>
        <dbReference type="SAM" id="MobiDB-lite"/>
    </source>
</evidence>
<dbReference type="Proteomes" id="UP001498771">
    <property type="component" value="Unassembled WGS sequence"/>
</dbReference>
<evidence type="ECO:0000313" key="2">
    <source>
        <dbReference type="EMBL" id="KAK7207927.1"/>
    </source>
</evidence>
<feature type="compositionally biased region" description="Low complexity" evidence="1">
    <location>
        <begin position="68"/>
        <end position="96"/>
    </location>
</feature>
<dbReference type="GeneID" id="90040268"/>
<evidence type="ECO:0000313" key="3">
    <source>
        <dbReference type="Proteomes" id="UP001498771"/>
    </source>
</evidence>
<organism evidence="2 3">
    <name type="scientific">Myxozyma melibiosi</name>
    <dbReference type="NCBI Taxonomy" id="54550"/>
    <lineage>
        <taxon>Eukaryota</taxon>
        <taxon>Fungi</taxon>
        <taxon>Dikarya</taxon>
        <taxon>Ascomycota</taxon>
        <taxon>Saccharomycotina</taxon>
        <taxon>Lipomycetes</taxon>
        <taxon>Lipomycetales</taxon>
        <taxon>Lipomycetaceae</taxon>
        <taxon>Myxozyma</taxon>
    </lineage>
</organism>
<feature type="region of interest" description="Disordered" evidence="1">
    <location>
        <begin position="64"/>
        <end position="125"/>
    </location>
</feature>